<evidence type="ECO:0000313" key="4">
    <source>
        <dbReference type="EMBL" id="ASW42199.1"/>
    </source>
</evidence>
<protein>
    <recommendedName>
        <fullName evidence="6">Tetratricopeptide repeat protein</fullName>
    </recommendedName>
</protein>
<evidence type="ECO:0000256" key="3">
    <source>
        <dbReference type="SAM" id="Phobius"/>
    </source>
</evidence>
<dbReference type="RefSeq" id="WP_119864329.1">
    <property type="nucleotide sequence ID" value="NZ_CP016786.1"/>
</dbReference>
<dbReference type="KEGG" id="cia:BEN51_01440"/>
<dbReference type="Pfam" id="PF13181">
    <property type="entry name" value="TPR_8"/>
    <property type="match status" value="2"/>
</dbReference>
<dbReference type="Gene3D" id="1.25.40.10">
    <property type="entry name" value="Tetratricopeptide repeat domain"/>
    <property type="match status" value="3"/>
</dbReference>
<dbReference type="InterPro" id="IPR011990">
    <property type="entry name" value="TPR-like_helical_dom_sf"/>
</dbReference>
<evidence type="ECO:0000313" key="5">
    <source>
        <dbReference type="Proteomes" id="UP000264883"/>
    </source>
</evidence>
<dbReference type="InterPro" id="IPR019734">
    <property type="entry name" value="TPR_rpt"/>
</dbReference>
<accession>A0A343J9J1</accession>
<keyword evidence="3" id="KW-1133">Transmembrane helix</keyword>
<dbReference type="PROSITE" id="PS50005">
    <property type="entry name" value="TPR"/>
    <property type="match status" value="1"/>
</dbReference>
<gene>
    <name evidence="4" type="ORF">BEN51_01440</name>
</gene>
<feature type="compositionally biased region" description="Basic and acidic residues" evidence="2">
    <location>
        <begin position="227"/>
        <end position="252"/>
    </location>
</feature>
<dbReference type="OrthoDB" id="1938848at2"/>
<organism evidence="4 5">
    <name type="scientific">Clostridium isatidis</name>
    <dbReference type="NCBI Taxonomy" id="182773"/>
    <lineage>
        <taxon>Bacteria</taxon>
        <taxon>Bacillati</taxon>
        <taxon>Bacillota</taxon>
        <taxon>Clostridia</taxon>
        <taxon>Eubacteriales</taxon>
        <taxon>Clostridiaceae</taxon>
        <taxon>Clostridium</taxon>
    </lineage>
</organism>
<dbReference type="EMBL" id="CP016786">
    <property type="protein sequence ID" value="ASW42199.1"/>
    <property type="molecule type" value="Genomic_DNA"/>
</dbReference>
<keyword evidence="3" id="KW-0812">Transmembrane</keyword>
<feature type="region of interest" description="Disordered" evidence="2">
    <location>
        <begin position="217"/>
        <end position="252"/>
    </location>
</feature>
<dbReference type="SUPFAM" id="SSF48452">
    <property type="entry name" value="TPR-like"/>
    <property type="match status" value="2"/>
</dbReference>
<dbReference type="Proteomes" id="UP000264883">
    <property type="component" value="Chromosome"/>
</dbReference>
<evidence type="ECO:0000256" key="2">
    <source>
        <dbReference type="SAM" id="MobiDB-lite"/>
    </source>
</evidence>
<dbReference type="Pfam" id="PF13174">
    <property type="entry name" value="TPR_6"/>
    <property type="match status" value="2"/>
</dbReference>
<feature type="repeat" description="TPR" evidence="1">
    <location>
        <begin position="121"/>
        <end position="154"/>
    </location>
</feature>
<keyword evidence="5" id="KW-1185">Reference proteome</keyword>
<proteinExistence type="predicted"/>
<dbReference type="AlphaFoldDB" id="A0A343J9J1"/>
<sequence length="381" mass="44539">MRDENKKYYNKALDLYNKGEIDKALEVCEKGISLDLKNSNLLNLKGLLLYLKGDLNGAVAAWKINKDYNNDSIAKTYLNDSYKDESREKLFKEAERLVNNLAINEAIERLLICSESDFNMIKVNNLLALCYLRKGDYDNSKLYLNKVLSIDKNNSTAKKIYKEINEFLEVKSNTKIFVPLLLLIFIITAITISYKSGLINKIINREKNELIYEDKSKTENKEEEENNREIKENNKAAEENNKEESDNLKEENKVTPLTNEEIQSNYEKASTYFEEENYKASKDLLIITLNSAENNHLHDDILFLLASSYDRLNEVEYAIKYFDEYLLKYDYGNYSQEAYYRMALIYKDIDINKSKKYAKELADKYPKSIYNNQNINTILNS</sequence>
<reference evidence="4 5" key="1">
    <citation type="submission" date="2016-08" db="EMBL/GenBank/DDBJ databases">
        <title>Complete Genome Sequence Of The Indigo Reducing Clostridium isatidis DSM15098.</title>
        <authorList>
            <person name="Little G.T."/>
            <person name="Minton N.P."/>
        </authorList>
    </citation>
    <scope>NUCLEOTIDE SEQUENCE [LARGE SCALE GENOMIC DNA]</scope>
    <source>
        <strain evidence="4 5">DSM 15098</strain>
    </source>
</reference>
<feature type="transmembrane region" description="Helical" evidence="3">
    <location>
        <begin position="176"/>
        <end position="194"/>
    </location>
</feature>
<evidence type="ECO:0008006" key="6">
    <source>
        <dbReference type="Google" id="ProtNLM"/>
    </source>
</evidence>
<name>A0A343J9J1_9CLOT</name>
<keyword evidence="1" id="KW-0802">TPR repeat</keyword>
<dbReference type="SMART" id="SM00028">
    <property type="entry name" value="TPR"/>
    <property type="match status" value="4"/>
</dbReference>
<keyword evidence="3" id="KW-0472">Membrane</keyword>
<evidence type="ECO:0000256" key="1">
    <source>
        <dbReference type="PROSITE-ProRule" id="PRU00339"/>
    </source>
</evidence>